<sequence>MGGTPFTHVSNSQVLHGCSTQLLVDLATTFFTMDLDDQLGGPQFYADFAEIIRDDDVHQYQSPIPGGPSNPTEYRPQPADVSSQVPETQLPVDLNEPAAARTTLGSRWGGRHHLHLELGHRRLRREIGERLGLGVRLDVAQVRTYLVHSEATMMLTVTSSSIRFSYFRQLSMYEL</sequence>
<proteinExistence type="predicted"/>
<accession>A0A6B9V4Q3</accession>
<evidence type="ECO:0000313" key="3">
    <source>
        <dbReference type="Proteomes" id="UP000464620"/>
    </source>
</evidence>
<dbReference type="EMBL" id="CP031001">
    <property type="protein sequence ID" value="QHN76337.1"/>
    <property type="molecule type" value="Genomic_DNA"/>
</dbReference>
<evidence type="ECO:0000256" key="1">
    <source>
        <dbReference type="SAM" id="MobiDB-lite"/>
    </source>
</evidence>
<evidence type="ECO:0000313" key="2">
    <source>
        <dbReference type="EMBL" id="QHN76337.1"/>
    </source>
</evidence>
<gene>
    <name evidence="2" type="ORF">DS421_19g643010</name>
</gene>
<dbReference type="AlphaFoldDB" id="A0A6B9V4Q3"/>
<organism evidence="2 3">
    <name type="scientific">Arachis hypogaea</name>
    <name type="common">Peanut</name>
    <dbReference type="NCBI Taxonomy" id="3818"/>
    <lineage>
        <taxon>Eukaryota</taxon>
        <taxon>Viridiplantae</taxon>
        <taxon>Streptophyta</taxon>
        <taxon>Embryophyta</taxon>
        <taxon>Tracheophyta</taxon>
        <taxon>Spermatophyta</taxon>
        <taxon>Magnoliopsida</taxon>
        <taxon>eudicotyledons</taxon>
        <taxon>Gunneridae</taxon>
        <taxon>Pentapetalae</taxon>
        <taxon>rosids</taxon>
        <taxon>fabids</taxon>
        <taxon>Fabales</taxon>
        <taxon>Fabaceae</taxon>
        <taxon>Papilionoideae</taxon>
        <taxon>50 kb inversion clade</taxon>
        <taxon>dalbergioids sensu lato</taxon>
        <taxon>Dalbergieae</taxon>
        <taxon>Pterocarpus clade</taxon>
        <taxon>Arachis</taxon>
    </lineage>
</organism>
<reference evidence="2 3" key="1">
    <citation type="submission" date="2020-01" db="EMBL/GenBank/DDBJ databases">
        <title>Genome sequence of Arachis hypogaea, cultivar Shitouqi.</title>
        <authorList>
            <person name="Zhuang W."/>
            <person name="Chen H."/>
            <person name="Varshney R."/>
            <person name="Wang D."/>
            <person name="Ming R."/>
        </authorList>
    </citation>
    <scope>NUCLEOTIDE SEQUENCE [LARGE SCALE GENOMIC DNA]</scope>
    <source>
        <tissue evidence="2">Young leaf</tissue>
    </source>
</reference>
<feature type="region of interest" description="Disordered" evidence="1">
    <location>
        <begin position="59"/>
        <end position="81"/>
    </location>
</feature>
<dbReference type="Proteomes" id="UP000464620">
    <property type="component" value="Chromosome B09"/>
</dbReference>
<protein>
    <submittedName>
        <fullName evidence="2">Uncharacterized protein</fullName>
    </submittedName>
</protein>
<name>A0A6B9V4Q3_ARAHY</name>